<accession>A0A1T1HEE0</accession>
<comment type="caution">
    <text evidence="1">The sequence shown here is derived from an EMBL/GenBank/DDBJ whole genome shotgun (WGS) entry which is preliminary data.</text>
</comment>
<name>A0A1T1HEE0_OCELI</name>
<sequence>MSQSSQFKKKYTKKTEKIDILTQKLQSRGLTINNRKTALNALTFIGYFRLRGYFYPYYHKTTERKPKPIEPKTFKAGTTFDDIIALYEFDRQFRLLILEEIQKVEIGLRTALSEHMAEKYGPHWFMNLSILSSDFDYEGFFKRIKDAKEVFIKHYEETYSFPKHPPSWMITEVLTFGTWSKAYSELQSSDQKHIAKKFGVNSIDVMTSWFHSLTHLRNLCAHHNRVWNRDMHVFIPKDTDFLKEHMKQKNTIYSRLCILKYLSDQIDISDNFLGRLQKLFLNAPAIINSKTMGFIDNWEKTALWRPTPVLASQKVRLLLAEKRRGRS</sequence>
<dbReference type="STRING" id="966.BTA35_0201535"/>
<evidence type="ECO:0000313" key="2">
    <source>
        <dbReference type="Proteomes" id="UP000190064"/>
    </source>
</evidence>
<gene>
    <name evidence="1" type="ORF">BTA35_0201535</name>
</gene>
<dbReference type="Proteomes" id="UP000190064">
    <property type="component" value="Unassembled WGS sequence"/>
</dbReference>
<reference evidence="1" key="1">
    <citation type="submission" date="2017-02" db="EMBL/GenBank/DDBJ databases">
        <title>Draft Genome Sequence of the Salt Water Bacterium Oceanospirillum linum ATCC 11336.</title>
        <authorList>
            <person name="Trachtenberg A.M."/>
            <person name="Carney J.G."/>
            <person name="Linnane J.D."/>
            <person name="Rheaume B.A."/>
            <person name="Pitts N.L."/>
            <person name="Mykles D.L."/>
            <person name="Maclea K.S."/>
        </authorList>
    </citation>
    <scope>NUCLEOTIDE SEQUENCE [LARGE SCALE GENOMIC DNA]</scope>
    <source>
        <strain evidence="1">ATCC 11336</strain>
    </source>
</reference>
<evidence type="ECO:0000313" key="1">
    <source>
        <dbReference type="EMBL" id="OOV88238.1"/>
    </source>
</evidence>
<protein>
    <recommendedName>
        <fullName evidence="3">Abortive phage resistance protein</fullName>
    </recommendedName>
</protein>
<dbReference type="RefSeq" id="WP_077242662.1">
    <property type="nucleotide sequence ID" value="NZ_FXTS01000001.1"/>
</dbReference>
<dbReference type="EMBL" id="MTSD02000001">
    <property type="protein sequence ID" value="OOV88238.1"/>
    <property type="molecule type" value="Genomic_DNA"/>
</dbReference>
<proteinExistence type="predicted"/>
<dbReference type="InterPro" id="IPR011664">
    <property type="entry name" value="Abi_system_AbiD/AbiF-like"/>
</dbReference>
<dbReference type="AlphaFoldDB" id="A0A1T1HEE0"/>
<keyword evidence="2" id="KW-1185">Reference proteome</keyword>
<evidence type="ECO:0008006" key="3">
    <source>
        <dbReference type="Google" id="ProtNLM"/>
    </source>
</evidence>
<dbReference type="Pfam" id="PF07751">
    <property type="entry name" value="Abi_2"/>
    <property type="match status" value="1"/>
</dbReference>
<organism evidence="1 2">
    <name type="scientific">Oceanospirillum linum</name>
    <dbReference type="NCBI Taxonomy" id="966"/>
    <lineage>
        <taxon>Bacteria</taxon>
        <taxon>Pseudomonadati</taxon>
        <taxon>Pseudomonadota</taxon>
        <taxon>Gammaproteobacteria</taxon>
        <taxon>Oceanospirillales</taxon>
        <taxon>Oceanospirillaceae</taxon>
        <taxon>Oceanospirillum</taxon>
    </lineage>
</organism>